<accession>A0A915EKU2</accession>
<dbReference type="InterPro" id="IPR036610">
    <property type="entry name" value="PEBP-like_sf"/>
</dbReference>
<dbReference type="Gene3D" id="3.90.280.10">
    <property type="entry name" value="PEBP-like"/>
    <property type="match status" value="1"/>
</dbReference>
<dbReference type="Proteomes" id="UP000887574">
    <property type="component" value="Unplaced"/>
</dbReference>
<protein>
    <submittedName>
        <fullName evidence="2">Uncharacterized protein</fullName>
    </submittedName>
</protein>
<evidence type="ECO:0000313" key="1">
    <source>
        <dbReference type="Proteomes" id="UP000887574"/>
    </source>
</evidence>
<evidence type="ECO:0000313" key="2">
    <source>
        <dbReference type="WBParaSite" id="jg6958"/>
    </source>
</evidence>
<reference evidence="2" key="1">
    <citation type="submission" date="2022-11" db="UniProtKB">
        <authorList>
            <consortium name="WormBaseParasite"/>
        </authorList>
    </citation>
    <scope>IDENTIFICATION</scope>
</reference>
<organism evidence="1 2">
    <name type="scientific">Ditylenchus dipsaci</name>
    <dbReference type="NCBI Taxonomy" id="166011"/>
    <lineage>
        <taxon>Eukaryota</taxon>
        <taxon>Metazoa</taxon>
        <taxon>Ecdysozoa</taxon>
        <taxon>Nematoda</taxon>
        <taxon>Chromadorea</taxon>
        <taxon>Rhabditida</taxon>
        <taxon>Tylenchina</taxon>
        <taxon>Tylenchomorpha</taxon>
        <taxon>Sphaerularioidea</taxon>
        <taxon>Anguinidae</taxon>
        <taxon>Anguininae</taxon>
        <taxon>Ditylenchus</taxon>
    </lineage>
</organism>
<name>A0A915EKU2_9BILA</name>
<dbReference type="AlphaFoldDB" id="A0A915EKU2"/>
<keyword evidence="1" id="KW-1185">Reference proteome</keyword>
<sequence length="191" mass="22454">MDYIFRDQLHVVPSLLPVAPVNYLAVRTKGRQLVPSKYDTVFKYGKECEEPPTLLFQPYSLEPSHRYTIVKLKLICRRTNSSVYKQKCCWLIVNKESASKVDIAVKEYESGVNPDSFRRPPYVYRYLYLAYMQPVWTLNLSDEDKNFENWDLANFVGKYDLGTPIYGSGYLVSPYLNSFESSHRKYFRVLR</sequence>
<proteinExistence type="predicted"/>
<dbReference type="WBParaSite" id="jg6958">
    <property type="protein sequence ID" value="jg6958"/>
    <property type="gene ID" value="jg6958"/>
</dbReference>